<dbReference type="OrthoDB" id="21416at2759"/>
<gene>
    <name evidence="5" type="ORF">AOQ84DRAFT_421718</name>
</gene>
<evidence type="ECO:0000259" key="2">
    <source>
        <dbReference type="Pfam" id="PF22939"/>
    </source>
</evidence>
<dbReference type="PANTHER" id="PTHR10039">
    <property type="entry name" value="AMELOGENIN"/>
    <property type="match status" value="1"/>
</dbReference>
<protein>
    <recommendedName>
        <fullName evidence="7">NACHT domain-containing protein</fullName>
    </recommendedName>
</protein>
<dbReference type="SUPFAM" id="SSF52540">
    <property type="entry name" value="P-loop containing nucleoside triphosphate hydrolases"/>
    <property type="match status" value="1"/>
</dbReference>
<dbReference type="InterPro" id="IPR056125">
    <property type="entry name" value="DUF7708"/>
</dbReference>
<evidence type="ECO:0008006" key="7">
    <source>
        <dbReference type="Google" id="ProtNLM"/>
    </source>
</evidence>
<name>A0A8E2JWB2_9PEZI</name>
<dbReference type="InterPro" id="IPR054471">
    <property type="entry name" value="GPIID_WHD"/>
</dbReference>
<feature type="domain" description="Nephrocystin 3-like N-terminal" evidence="4">
    <location>
        <begin position="252"/>
        <end position="416"/>
    </location>
</feature>
<dbReference type="Proteomes" id="UP000250140">
    <property type="component" value="Unassembled WGS sequence"/>
</dbReference>
<evidence type="ECO:0000313" key="5">
    <source>
        <dbReference type="EMBL" id="OCL11999.1"/>
    </source>
</evidence>
<dbReference type="Pfam" id="PF24883">
    <property type="entry name" value="NPHP3_N"/>
    <property type="match status" value="1"/>
</dbReference>
<evidence type="ECO:0000259" key="3">
    <source>
        <dbReference type="Pfam" id="PF24809"/>
    </source>
</evidence>
<keyword evidence="1" id="KW-0677">Repeat</keyword>
<dbReference type="Pfam" id="PF22939">
    <property type="entry name" value="WHD_GPIID"/>
    <property type="match status" value="1"/>
</dbReference>
<evidence type="ECO:0000256" key="1">
    <source>
        <dbReference type="ARBA" id="ARBA00022737"/>
    </source>
</evidence>
<dbReference type="EMBL" id="KV748947">
    <property type="protein sequence ID" value="OCL11999.1"/>
    <property type="molecule type" value="Genomic_DNA"/>
</dbReference>
<dbReference type="InterPro" id="IPR056884">
    <property type="entry name" value="NPHP3-like_N"/>
</dbReference>
<keyword evidence="6" id="KW-1185">Reference proteome</keyword>
<feature type="domain" description="DUF7708" evidence="3">
    <location>
        <begin position="57"/>
        <end position="187"/>
    </location>
</feature>
<organism evidence="5 6">
    <name type="scientific">Glonium stellatum</name>
    <dbReference type="NCBI Taxonomy" id="574774"/>
    <lineage>
        <taxon>Eukaryota</taxon>
        <taxon>Fungi</taxon>
        <taxon>Dikarya</taxon>
        <taxon>Ascomycota</taxon>
        <taxon>Pezizomycotina</taxon>
        <taxon>Dothideomycetes</taxon>
        <taxon>Pleosporomycetidae</taxon>
        <taxon>Gloniales</taxon>
        <taxon>Gloniaceae</taxon>
        <taxon>Glonium</taxon>
    </lineage>
</organism>
<proteinExistence type="predicted"/>
<evidence type="ECO:0000313" key="6">
    <source>
        <dbReference type="Proteomes" id="UP000250140"/>
    </source>
</evidence>
<dbReference type="Gene3D" id="3.40.50.300">
    <property type="entry name" value="P-loop containing nucleotide triphosphate hydrolases"/>
    <property type="match status" value="1"/>
</dbReference>
<accession>A0A8E2JWB2</accession>
<feature type="domain" description="GPI inositol-deacylase winged helix" evidence="2">
    <location>
        <begin position="524"/>
        <end position="608"/>
    </location>
</feature>
<dbReference type="PANTHER" id="PTHR10039:SF14">
    <property type="entry name" value="NACHT DOMAIN-CONTAINING PROTEIN"/>
    <property type="match status" value="1"/>
</dbReference>
<dbReference type="Pfam" id="PF24809">
    <property type="entry name" value="DUF7708"/>
    <property type="match status" value="1"/>
</dbReference>
<evidence type="ECO:0000259" key="4">
    <source>
        <dbReference type="Pfam" id="PF24883"/>
    </source>
</evidence>
<dbReference type="AlphaFoldDB" id="A0A8E2JWB2"/>
<dbReference type="InterPro" id="IPR027417">
    <property type="entry name" value="P-loop_NTPase"/>
</dbReference>
<sequence length="832" mass="96390">MTENGFEKALKAFQSRLTASERAQCRVTTLDDLKVTILTIQAEQRVRKEMMHMGRIRSFLEAMEHFGKVIEVFLNTTNILAFVWGPVKLLLLTASCWSESFDVLLDAYQLISENLPVFQGFQSIFARNDRMQVVLESVWSDILDFHIQALLLRQFFRSLWKDFKSRFQHLLSDLQRQKALVESHANQIHIQNYELDRLRIFDEFEHSQARRSEERYMFVMQWISAAAAIRDHEDFCAVRQEQYDATNKWPSRWILQNEEVRAWLAPQVPKASTLWINAIPGAGKSVLASIIVDEIKEKDLGPVAFFYCKHQDPDKSSFISVMRAILSQLIAQKRHLVPHYYDEGIASGEVRLQSIKLCKKLLSFMLQSIPRGFLVVDGLDECNVSQRKSLLDFFKEVVNICDNINPGKIRILILSREEPDIKSYLLTETVIRLDSQDTRQDIEPYVRHRANLVQKKFGLTTEDREYIEQNVLDRTQGMFLYAKLVMMNLEGQPSLHHLREELEPDCFPNGLDQAYSRNLHRIQTNERAAAGKILSLMLCSRRPLRWREVQAAVSINPVDQDIDSARRLSKHISDICGSLVKVLPGDRIEFVHATASFYIIDSGYITRFSAEYTMMLPCLHYLTFECFEEHEGDDKRSWFAVEGYYAFQDYAVAHWADHLVALLEPSRDTSINQLDDHKAISGAFVIFTDRFHADLAVSSFDENSSLNCDQFQSLECFPIICTLWTHVKSFKTLLDDRRDEVSLPSLGRTLRKNRKILEDISKSVAENTNEMAALQSFYGAHWFKCSKLSCYYFHEGFGSEFSRQAHYDRHDRPFRYEEDNCPAAAIGFGSLK</sequence>
<reference evidence="5 6" key="1">
    <citation type="journal article" date="2016" name="Nat. Commun.">
        <title>Ectomycorrhizal ecology is imprinted in the genome of the dominant symbiotic fungus Cenococcum geophilum.</title>
        <authorList>
            <consortium name="DOE Joint Genome Institute"/>
            <person name="Peter M."/>
            <person name="Kohler A."/>
            <person name="Ohm R.A."/>
            <person name="Kuo A."/>
            <person name="Krutzmann J."/>
            <person name="Morin E."/>
            <person name="Arend M."/>
            <person name="Barry K.W."/>
            <person name="Binder M."/>
            <person name="Choi C."/>
            <person name="Clum A."/>
            <person name="Copeland A."/>
            <person name="Grisel N."/>
            <person name="Haridas S."/>
            <person name="Kipfer T."/>
            <person name="LaButti K."/>
            <person name="Lindquist E."/>
            <person name="Lipzen A."/>
            <person name="Maire R."/>
            <person name="Meier B."/>
            <person name="Mihaltcheva S."/>
            <person name="Molinier V."/>
            <person name="Murat C."/>
            <person name="Poggeler S."/>
            <person name="Quandt C.A."/>
            <person name="Sperisen C."/>
            <person name="Tritt A."/>
            <person name="Tisserant E."/>
            <person name="Crous P.W."/>
            <person name="Henrissat B."/>
            <person name="Nehls U."/>
            <person name="Egli S."/>
            <person name="Spatafora J.W."/>
            <person name="Grigoriev I.V."/>
            <person name="Martin F.M."/>
        </authorList>
    </citation>
    <scope>NUCLEOTIDE SEQUENCE [LARGE SCALE GENOMIC DNA]</scope>
    <source>
        <strain evidence="5 6">CBS 207.34</strain>
    </source>
</reference>